<reference evidence="1 2" key="1">
    <citation type="submission" date="2019-08" db="EMBL/GenBank/DDBJ databases">
        <authorList>
            <person name="Peeters C."/>
        </authorList>
    </citation>
    <scope>NUCLEOTIDE SEQUENCE [LARGE SCALE GENOMIC DNA]</scope>
    <source>
        <strain evidence="1 2">LMG 18089</strain>
    </source>
</reference>
<name>A0A5E5P6G8_9BURK</name>
<accession>A0A5E5P6G8</accession>
<dbReference type="RefSeq" id="WP_143811684.1">
    <property type="nucleotide sequence ID" value="NZ_CABPSX010000006.1"/>
</dbReference>
<evidence type="ECO:0000313" key="2">
    <source>
        <dbReference type="Proteomes" id="UP000364291"/>
    </source>
</evidence>
<dbReference type="EMBL" id="CABPSX010000006">
    <property type="protein sequence ID" value="VVG72268.1"/>
    <property type="molecule type" value="Genomic_DNA"/>
</dbReference>
<dbReference type="Proteomes" id="UP000364291">
    <property type="component" value="Unassembled WGS sequence"/>
</dbReference>
<proteinExistence type="predicted"/>
<sequence length="393" mass="43881">MRSEEASLWFVPANGGEELALLIKAPSASIKALVAGCALRLAFGMHGGNLSLTARIFDIPDSPLMISKAQRVAEEHQALYRALRERRLPVFLFSEMDVCLAWTNMELEEGDAARVIEFLGAPANLYSGERTQDATYVTDCLCYSLGCTDAYPDAKAIPFVDIPVSLEAWRSSKVSFIGHKEYHTIEISDRDEGAVLERAVWASLESVFPHALYKSPEVQIGEKLRELTDVLTIYEHGNFLFEAKDLSIIGSGFERTQERRDKGVRKQVQKAITQLIGASKAIRRGEKVFDAKGGELTLNREKPSHCIVLITEMMPTGDWGEVEAAVIDAAKETGDFFHVFDLREFINLLKGSSGNARLFDYNLMERFKAFTECGSVHLRIQFRHRPEGQGQQG</sequence>
<protein>
    <submittedName>
        <fullName evidence="1">Uncharacterized protein</fullName>
    </submittedName>
</protein>
<organism evidence="1 2">
    <name type="scientific">Pandoraea apista</name>
    <dbReference type="NCBI Taxonomy" id="93218"/>
    <lineage>
        <taxon>Bacteria</taxon>
        <taxon>Pseudomonadati</taxon>
        <taxon>Pseudomonadota</taxon>
        <taxon>Betaproteobacteria</taxon>
        <taxon>Burkholderiales</taxon>
        <taxon>Burkholderiaceae</taxon>
        <taxon>Pandoraea</taxon>
    </lineage>
</organism>
<dbReference type="AlphaFoldDB" id="A0A5E5P6G8"/>
<dbReference type="OrthoDB" id="7844675at2"/>
<gene>
    <name evidence="1" type="ORF">PAP18089_03262</name>
</gene>
<evidence type="ECO:0000313" key="1">
    <source>
        <dbReference type="EMBL" id="VVG72268.1"/>
    </source>
</evidence>